<dbReference type="SMART" id="SM00360">
    <property type="entry name" value="RRM"/>
    <property type="match status" value="2"/>
</dbReference>
<feature type="domain" description="RRM" evidence="3">
    <location>
        <begin position="110"/>
        <end position="165"/>
    </location>
</feature>
<dbReference type="OrthoDB" id="1875751at2759"/>
<dbReference type="FunFam" id="3.30.70.330:FF:000051">
    <property type="entry name" value="Heterogeneous nuclear ribonucleoprotein 1"/>
    <property type="match status" value="1"/>
</dbReference>
<feature type="domain" description="RRM" evidence="3">
    <location>
        <begin position="6"/>
        <end position="82"/>
    </location>
</feature>
<evidence type="ECO:0000313" key="4">
    <source>
        <dbReference type="EMBL" id="KAB2603928.1"/>
    </source>
</evidence>
<feature type="region of interest" description="Disordered" evidence="2">
    <location>
        <begin position="80"/>
        <end position="104"/>
    </location>
</feature>
<dbReference type="InterPro" id="IPR012677">
    <property type="entry name" value="Nucleotide-bd_a/b_plait_sf"/>
</dbReference>
<dbReference type="SUPFAM" id="SSF54928">
    <property type="entry name" value="RNA-binding domain, RBD"/>
    <property type="match status" value="1"/>
</dbReference>
<dbReference type="EMBL" id="SMOL01000663">
    <property type="protein sequence ID" value="KAB2603928.1"/>
    <property type="molecule type" value="Genomic_DNA"/>
</dbReference>
<comment type="caution">
    <text evidence="4">The sequence shown here is derived from an EMBL/GenBank/DDBJ whole genome shotgun (WGS) entry which is preliminary data.</text>
</comment>
<dbReference type="Pfam" id="PF00076">
    <property type="entry name" value="RRM_1"/>
    <property type="match status" value="2"/>
</dbReference>
<dbReference type="Proteomes" id="UP000327157">
    <property type="component" value="Unassembled WGS sequence"/>
</dbReference>
<evidence type="ECO:0000256" key="2">
    <source>
        <dbReference type="SAM" id="MobiDB-lite"/>
    </source>
</evidence>
<dbReference type="AlphaFoldDB" id="A0A5N5FL88"/>
<keyword evidence="1" id="KW-0694">RNA-binding</keyword>
<organism evidence="4 5">
    <name type="scientific">Pyrus ussuriensis x Pyrus communis</name>
    <dbReference type="NCBI Taxonomy" id="2448454"/>
    <lineage>
        <taxon>Eukaryota</taxon>
        <taxon>Viridiplantae</taxon>
        <taxon>Streptophyta</taxon>
        <taxon>Embryophyta</taxon>
        <taxon>Tracheophyta</taxon>
        <taxon>Spermatophyta</taxon>
        <taxon>Magnoliopsida</taxon>
        <taxon>eudicotyledons</taxon>
        <taxon>Gunneridae</taxon>
        <taxon>Pentapetalae</taxon>
        <taxon>rosids</taxon>
        <taxon>fabids</taxon>
        <taxon>Rosales</taxon>
        <taxon>Rosaceae</taxon>
        <taxon>Amygdaloideae</taxon>
        <taxon>Maleae</taxon>
        <taxon>Pyrus</taxon>
    </lineage>
</organism>
<feature type="region of interest" description="Disordered" evidence="2">
    <location>
        <begin position="312"/>
        <end position="373"/>
    </location>
</feature>
<evidence type="ECO:0000313" key="5">
    <source>
        <dbReference type="Proteomes" id="UP000327157"/>
    </source>
</evidence>
<accession>A0A5N5FL88</accession>
<protein>
    <submittedName>
        <fullName evidence="4">DAZ-associated protein 1-like</fullName>
    </submittedName>
</protein>
<feature type="compositionally biased region" description="Polar residues" evidence="2">
    <location>
        <begin position="339"/>
        <end position="373"/>
    </location>
</feature>
<dbReference type="InterPro" id="IPR000504">
    <property type="entry name" value="RRM_dom"/>
</dbReference>
<keyword evidence="5" id="KW-1185">Reference proteome</keyword>
<evidence type="ECO:0000259" key="3">
    <source>
        <dbReference type="PROSITE" id="PS50102"/>
    </source>
</evidence>
<proteinExistence type="predicted"/>
<dbReference type="PROSITE" id="PS50102">
    <property type="entry name" value="RRM"/>
    <property type="match status" value="2"/>
</dbReference>
<reference evidence="4 5" key="1">
    <citation type="submission" date="2019-09" db="EMBL/GenBank/DDBJ databases">
        <authorList>
            <person name="Ou C."/>
        </authorList>
    </citation>
    <scope>NUCLEOTIDE SEQUENCE [LARGE SCALE GENOMIC DNA]</scope>
    <source>
        <strain evidence="4">S2</strain>
        <tissue evidence="4">Leaf</tissue>
    </source>
</reference>
<gene>
    <name evidence="4" type="ORF">D8674_039751</name>
</gene>
<dbReference type="InterPro" id="IPR053260">
    <property type="entry name" value="hnRNP"/>
</dbReference>
<feature type="compositionally biased region" description="Gly residues" evidence="2">
    <location>
        <begin position="323"/>
        <end position="336"/>
    </location>
</feature>
<dbReference type="InterPro" id="IPR035979">
    <property type="entry name" value="RBD_domain_sf"/>
</dbReference>
<dbReference type="GO" id="GO:0003723">
    <property type="term" value="F:RNA binding"/>
    <property type="evidence" value="ECO:0007669"/>
    <property type="project" value="UniProtKB-UniRule"/>
</dbReference>
<dbReference type="PANTHER" id="PTHR48035:SF4">
    <property type="entry name" value="RRM DOMAIN-CONTAINING PROTEIN"/>
    <property type="match status" value="1"/>
</dbReference>
<dbReference type="Gene3D" id="3.30.70.330">
    <property type="match status" value="2"/>
</dbReference>
<sequence length="373" mass="38767">MDSDEGKLFIGGLAWDTNEDKLTDYFNQYGDVTQTVIMRDKVTGRPRGFGFVVFSDPSLIDRVLNDKHTIDGRLVEAKRALSREDQQTSNRTGNFNTTRSSGGGGSFKTKKIFVGGLPSTLTEDGFREFFEKLWHRSDVVIMYDQNTQRPRGFGFITFDTEDAVDGTSNYSSGFPPYSGYGAPGYGYGVANTGVGYGGYGSYGLGGYGIANTGFGGPAGSYGNPNAPNAGYVSGVPGALKNTWSNQTPGYGATGYGAAAPWSTPSGSGVPSAPRGQSPSGASGYGNQGYGYGNYGGSYTSYPGGYVTSGGLGGSTPTSNSGSASGGEQQGTRGGYMGSSYDNTNGNSGYSNASWRSDPSQATSGYGGSQSRQA</sequence>
<dbReference type="PANTHER" id="PTHR48035">
    <property type="entry name" value="HETEROGENEOUS NUCLEAR RIBONUCLEOPROTEIN 1"/>
    <property type="match status" value="1"/>
</dbReference>
<name>A0A5N5FL88_9ROSA</name>
<evidence type="ECO:0000256" key="1">
    <source>
        <dbReference type="PROSITE-ProRule" id="PRU00176"/>
    </source>
</evidence>
<reference evidence="4 5" key="2">
    <citation type="submission" date="2019-11" db="EMBL/GenBank/DDBJ databases">
        <title>A de novo genome assembly of a pear dwarfing rootstock.</title>
        <authorList>
            <person name="Wang F."/>
            <person name="Wang J."/>
            <person name="Li S."/>
            <person name="Zhang Y."/>
            <person name="Fang M."/>
            <person name="Ma L."/>
            <person name="Zhao Y."/>
            <person name="Jiang S."/>
        </authorList>
    </citation>
    <scope>NUCLEOTIDE SEQUENCE [LARGE SCALE GENOMIC DNA]</scope>
    <source>
        <strain evidence="4">S2</strain>
        <tissue evidence="4">Leaf</tissue>
    </source>
</reference>